<evidence type="ECO:0000256" key="1">
    <source>
        <dbReference type="ARBA" id="ARBA00004167"/>
    </source>
</evidence>
<sequence>MVRVQDVFSAEGGSYVAYEWQEGEQPLLTYTKGKPLPVVLDVLRELCIAIASLHKRTMWHGGIAPEYVLVQPDGSVRLLTMLTDLPLSLYNACGTHDALQFFAPETMTMSPLDARTDLYNLGVLFYLVLTGRFPFDEEGDGTIFPPSKYNEHLPPHLDRLVLKMINRKPSKRFQWIGQIIDELTRTLGRHDSICHADEQTFGSQHLFSAEFTGREDEVRALSDYYEGLIIGSSQSLLITGQLGVGRKRLIYEVSGRYMHNLSVLSATVRETPFGAVEVLVMKLFMLCFAVPKLDRLGRMYVNRLSSVLPRVAFEYRDMLTAESVAEAKVQERENLLFEFFTEILDAYGEPMVFELYDAHLLDGESIQFFKRLLAQEHLTIGFVGVAQAQSQALQTLFQEQLHLEPLPLGQMREAVLSRFGSADFLSDELIQWLNYHSRGSLEQVFQLIEYLADTKQIYQERYVWRMVPDQVDKFEIPHSMESLILYRLQALPPDAKEVCQVLSLFKGSIVVEAAARAVGFEKTQDLLPVLHQLEEQGLIWQMHNLYGFTSNNIKDHIVRTIPSDRRQEMHRTLAKRLLEVGSTSYIEVAHHFEAGQEWEQAIYLNIIGGRRWYQRGLFAEADTQIKKAIELYDRLPHRECPNALYAFRAKILRLLGLLDDATNVITDLYERTGSVHVLLTLMLLYVNIGNFQGIEPFIPLLREQIGKEELSEQDRLYTMVVVGIYENEALGDYEAIRAMVRYQQENGHRLREAIKTRHYISWLYNLQLLLMYVPGISWEERSCYLHEAASLAEHTNNRQLLISIYNSMASGFQETDPLRAKDYYLEAANLAADLGNRMLEGMAYVNLVETYRLLGDMYHSQRYIEKAREICRAVFPDDETSLLRNEIEHFLFIEEYEQADRVIDTLARVSKKQGQKKMRAFAFIYRFRTALALGKFNRCARMWPIVERICELRGFTCEHQLLRARYYVITERQEQVIEEFSKLILEQDVPTEVRIKRYLLLVIAFMKTNRSEEGLQVALMVQKLIHNTGYIGYLPLAHFYLGRLHQQVQQFVEANLNYKRALMGFRKLNQQSRLGHVDYLMRQTNRELVEQAELIIDNMRQDVVRTSPELGETIDSGVEELSAWSGKMVDERQELIDTLTDNEILLDAVRRVSSSIMVKTVCENLAAVIFENLLFDNIHLWVKLGAERIERIHLNEQLQMVLSANLEVEEMWAKVLESEQPTERESRSSYLYGMPVFAHDQQVIAVMVLEKLSLQTPFSLRDKRFINSLAQLVSSNVENAIMYEVMITDNLTGLYQRNYFMKRLSEEFIKVKRYGVDLSFLMIDLDNFSSINNRFGHNEGDRVLRMVAKTLQRSVRNVDIVGRFGGEELIVILPNTNGAAARIVAERVLNNLRNIPIEGDRYQITASIGVASFDMDQPVDALDLFEKADQAETFAKRIGKDRVVCHWELPVEEEQS</sequence>
<dbReference type="SUPFAM" id="SSF55073">
    <property type="entry name" value="Nucleotide cyclase"/>
    <property type="match status" value="1"/>
</dbReference>
<dbReference type="EMBL" id="JBHUIO010000002">
    <property type="protein sequence ID" value="MFD2168665.1"/>
    <property type="molecule type" value="Genomic_DNA"/>
</dbReference>
<dbReference type="SUPFAM" id="SSF48452">
    <property type="entry name" value="TPR-like"/>
    <property type="match status" value="1"/>
</dbReference>
<protein>
    <submittedName>
        <fullName evidence="4">Diguanylate cyclase</fullName>
        <ecNumber evidence="4">2.7.7.65</ecNumber>
    </submittedName>
</protein>
<keyword evidence="4" id="KW-0808">Transferase</keyword>
<dbReference type="PROSITE" id="PS50887">
    <property type="entry name" value="GGDEF"/>
    <property type="match status" value="1"/>
</dbReference>
<dbReference type="NCBIfam" id="TIGR00254">
    <property type="entry name" value="GGDEF"/>
    <property type="match status" value="1"/>
</dbReference>
<dbReference type="CDD" id="cd01949">
    <property type="entry name" value="GGDEF"/>
    <property type="match status" value="1"/>
</dbReference>
<evidence type="ECO:0000259" key="3">
    <source>
        <dbReference type="PROSITE" id="PS50887"/>
    </source>
</evidence>
<dbReference type="SUPFAM" id="SSF52540">
    <property type="entry name" value="P-loop containing nucleoside triphosphate hydrolases"/>
    <property type="match status" value="1"/>
</dbReference>
<dbReference type="SUPFAM" id="SSF55781">
    <property type="entry name" value="GAF domain-like"/>
    <property type="match status" value="1"/>
</dbReference>
<dbReference type="GO" id="GO:0052621">
    <property type="term" value="F:diguanylate cyclase activity"/>
    <property type="evidence" value="ECO:0007669"/>
    <property type="project" value="UniProtKB-EC"/>
</dbReference>
<proteinExistence type="predicted"/>
<dbReference type="InterPro" id="IPR000719">
    <property type="entry name" value="Prot_kinase_dom"/>
</dbReference>
<keyword evidence="5" id="KW-1185">Reference proteome</keyword>
<dbReference type="PANTHER" id="PTHR45138">
    <property type="entry name" value="REGULATORY COMPONENTS OF SENSORY TRANSDUCTION SYSTEM"/>
    <property type="match status" value="1"/>
</dbReference>
<dbReference type="Pfam" id="PF00069">
    <property type="entry name" value="Pkinase"/>
    <property type="match status" value="1"/>
</dbReference>
<dbReference type="Proteomes" id="UP001597343">
    <property type="component" value="Unassembled WGS sequence"/>
</dbReference>
<dbReference type="InterPro" id="IPR011009">
    <property type="entry name" value="Kinase-like_dom_sf"/>
</dbReference>
<reference evidence="5" key="1">
    <citation type="journal article" date="2019" name="Int. J. Syst. Evol. Microbiol.">
        <title>The Global Catalogue of Microorganisms (GCM) 10K type strain sequencing project: providing services to taxonomists for standard genome sequencing and annotation.</title>
        <authorList>
            <consortium name="The Broad Institute Genomics Platform"/>
            <consortium name="The Broad Institute Genome Sequencing Center for Infectious Disease"/>
            <person name="Wu L."/>
            <person name="Ma J."/>
        </authorList>
    </citation>
    <scope>NUCLEOTIDE SEQUENCE [LARGE SCALE GENOMIC DNA]</scope>
    <source>
        <strain evidence="5">CGMCC 1.13574</strain>
    </source>
</reference>
<dbReference type="InterPro" id="IPR050469">
    <property type="entry name" value="Diguanylate_Cyclase"/>
</dbReference>
<dbReference type="InterPro" id="IPR000160">
    <property type="entry name" value="GGDEF_dom"/>
</dbReference>
<dbReference type="InterPro" id="IPR011990">
    <property type="entry name" value="TPR-like_helical_dom_sf"/>
</dbReference>
<evidence type="ECO:0000313" key="4">
    <source>
        <dbReference type="EMBL" id="MFD2168665.1"/>
    </source>
</evidence>
<dbReference type="RefSeq" id="WP_386043581.1">
    <property type="nucleotide sequence ID" value="NZ_JBHUIO010000002.1"/>
</dbReference>
<dbReference type="Gene3D" id="3.30.450.40">
    <property type="match status" value="1"/>
</dbReference>
<dbReference type="Gene3D" id="1.25.40.10">
    <property type="entry name" value="Tetratricopeptide repeat domain"/>
    <property type="match status" value="1"/>
</dbReference>
<dbReference type="EC" id="2.7.7.65" evidence="4"/>
<dbReference type="SUPFAM" id="SSF56112">
    <property type="entry name" value="Protein kinase-like (PK-like)"/>
    <property type="match status" value="1"/>
</dbReference>
<dbReference type="Gene3D" id="1.10.510.10">
    <property type="entry name" value="Transferase(Phosphotransferase) domain 1"/>
    <property type="match status" value="1"/>
</dbReference>
<comment type="subcellular location">
    <subcellularLocation>
        <location evidence="1">Membrane</location>
        <topology evidence="1">Single-pass membrane protein</topology>
    </subcellularLocation>
</comment>
<evidence type="ECO:0000259" key="2">
    <source>
        <dbReference type="PROSITE" id="PS50011"/>
    </source>
</evidence>
<keyword evidence="4" id="KW-0548">Nucleotidyltransferase</keyword>
<gene>
    <name evidence="4" type="ORF">ACFSOY_01350</name>
</gene>
<organism evidence="4 5">
    <name type="scientific">Tumebacillus lipolyticus</name>
    <dbReference type="NCBI Taxonomy" id="1280370"/>
    <lineage>
        <taxon>Bacteria</taxon>
        <taxon>Bacillati</taxon>
        <taxon>Bacillota</taxon>
        <taxon>Bacilli</taxon>
        <taxon>Bacillales</taxon>
        <taxon>Alicyclobacillaceae</taxon>
        <taxon>Tumebacillus</taxon>
    </lineage>
</organism>
<feature type="domain" description="Protein kinase" evidence="2">
    <location>
        <begin position="1"/>
        <end position="193"/>
    </location>
</feature>
<name>A0ABW4ZT70_9BACL</name>
<dbReference type="InterPro" id="IPR043128">
    <property type="entry name" value="Rev_trsase/Diguanyl_cyclase"/>
</dbReference>
<dbReference type="InterPro" id="IPR027417">
    <property type="entry name" value="P-loop_NTPase"/>
</dbReference>
<dbReference type="InterPro" id="IPR029787">
    <property type="entry name" value="Nucleotide_cyclase"/>
</dbReference>
<feature type="domain" description="GGDEF" evidence="3">
    <location>
        <begin position="1316"/>
        <end position="1448"/>
    </location>
</feature>
<dbReference type="SMART" id="SM00220">
    <property type="entry name" value="S_TKc"/>
    <property type="match status" value="1"/>
</dbReference>
<dbReference type="InterPro" id="IPR029016">
    <property type="entry name" value="GAF-like_dom_sf"/>
</dbReference>
<dbReference type="Pfam" id="PF00990">
    <property type="entry name" value="GGDEF"/>
    <property type="match status" value="1"/>
</dbReference>
<dbReference type="Gene3D" id="3.30.70.270">
    <property type="match status" value="1"/>
</dbReference>
<dbReference type="SMART" id="SM00267">
    <property type="entry name" value="GGDEF"/>
    <property type="match status" value="1"/>
</dbReference>
<evidence type="ECO:0000313" key="5">
    <source>
        <dbReference type="Proteomes" id="UP001597343"/>
    </source>
</evidence>
<dbReference type="PROSITE" id="PS50011">
    <property type="entry name" value="PROTEIN_KINASE_DOM"/>
    <property type="match status" value="1"/>
</dbReference>
<comment type="caution">
    <text evidence="4">The sequence shown here is derived from an EMBL/GenBank/DDBJ whole genome shotgun (WGS) entry which is preliminary data.</text>
</comment>
<dbReference type="PANTHER" id="PTHR45138:SF9">
    <property type="entry name" value="DIGUANYLATE CYCLASE DGCM-RELATED"/>
    <property type="match status" value="1"/>
</dbReference>
<accession>A0ABW4ZT70</accession>